<evidence type="ECO:0000256" key="2">
    <source>
        <dbReference type="ARBA" id="ARBA00023002"/>
    </source>
</evidence>
<keyword evidence="5" id="KW-0547">Nucleotide-binding</keyword>
<dbReference type="InterPro" id="IPR014362">
    <property type="entry name" value="Glu_DH"/>
</dbReference>
<organism evidence="9 10">
    <name type="scientific">Litoribacter ruber</name>
    <dbReference type="NCBI Taxonomy" id="702568"/>
    <lineage>
        <taxon>Bacteria</taxon>
        <taxon>Pseudomonadati</taxon>
        <taxon>Bacteroidota</taxon>
        <taxon>Cytophagia</taxon>
        <taxon>Cytophagales</taxon>
        <taxon>Cyclobacteriaceae</taxon>
        <taxon>Litoribacter</taxon>
    </lineage>
</organism>
<evidence type="ECO:0000256" key="6">
    <source>
        <dbReference type="PIRSR" id="PIRSR000185-3"/>
    </source>
</evidence>
<dbReference type="FunFam" id="3.40.50.720:FF:000100">
    <property type="entry name" value="Glutamate dehydrogenase 1, mitochondrial"/>
    <property type="match status" value="1"/>
</dbReference>
<evidence type="ECO:0000256" key="4">
    <source>
        <dbReference type="PIRSR" id="PIRSR000185-1"/>
    </source>
</evidence>
<feature type="domain" description="Glutamate/phenylalanine/leucine/valine/L-tryptophan dehydrogenase C-terminal" evidence="8">
    <location>
        <begin position="189"/>
        <end position="469"/>
    </location>
</feature>
<evidence type="ECO:0000313" key="10">
    <source>
        <dbReference type="Proteomes" id="UP001319104"/>
    </source>
</evidence>
<protein>
    <recommendedName>
        <fullName evidence="3">Glutamate dehydrogenase</fullName>
    </recommendedName>
</protein>
<evidence type="ECO:0000256" key="1">
    <source>
        <dbReference type="ARBA" id="ARBA00006382"/>
    </source>
</evidence>
<keyword evidence="5" id="KW-0520">NAD</keyword>
<keyword evidence="2 3" id="KW-0560">Oxidoreductase</keyword>
<proteinExistence type="inferred from homology"/>
<comment type="caution">
    <text evidence="9">The sequence shown here is derived from an EMBL/GenBank/DDBJ whole genome shotgun (WGS) entry which is preliminary data.</text>
</comment>
<dbReference type="AlphaFoldDB" id="A0AAP2CIG5"/>
<dbReference type="PROSITE" id="PS00074">
    <property type="entry name" value="GLFV_DEHYDROGENASE"/>
    <property type="match status" value="1"/>
</dbReference>
<dbReference type="InterPro" id="IPR006097">
    <property type="entry name" value="Glu/Leu/Phe/Val/Trp_DH_dimer"/>
</dbReference>
<comment type="similarity">
    <text evidence="1 3 7">Belongs to the Glu/Leu/Phe/Val dehydrogenases family.</text>
</comment>
<dbReference type="CDD" id="cd01076">
    <property type="entry name" value="NAD_bind_1_Glu_DH"/>
    <property type="match status" value="1"/>
</dbReference>
<dbReference type="Pfam" id="PF02812">
    <property type="entry name" value="ELFV_dehydrog_N"/>
    <property type="match status" value="1"/>
</dbReference>
<dbReference type="Pfam" id="PF00208">
    <property type="entry name" value="ELFV_dehydrog"/>
    <property type="match status" value="1"/>
</dbReference>
<dbReference type="SUPFAM" id="SSF51735">
    <property type="entry name" value="NAD(P)-binding Rossmann-fold domains"/>
    <property type="match status" value="1"/>
</dbReference>
<dbReference type="SUPFAM" id="SSF53223">
    <property type="entry name" value="Aminoacid dehydrogenase-like, N-terminal domain"/>
    <property type="match status" value="1"/>
</dbReference>
<feature type="site" description="Important for catalysis" evidence="6">
    <location>
        <position position="150"/>
    </location>
</feature>
<accession>A0AAP2CIG5</accession>
<dbReference type="RefSeq" id="WP_213945305.1">
    <property type="nucleotide sequence ID" value="NZ_JAHCMY010000005.1"/>
</dbReference>
<evidence type="ECO:0000256" key="5">
    <source>
        <dbReference type="PIRSR" id="PIRSR000185-2"/>
    </source>
</evidence>
<dbReference type="GO" id="GO:0000166">
    <property type="term" value="F:nucleotide binding"/>
    <property type="evidence" value="ECO:0007669"/>
    <property type="project" value="UniProtKB-KW"/>
</dbReference>
<dbReference type="Gene3D" id="3.40.50.720">
    <property type="entry name" value="NAD(P)-binding Rossmann-like Domain"/>
    <property type="match status" value="1"/>
</dbReference>
<keyword evidence="10" id="KW-1185">Reference proteome</keyword>
<feature type="binding site" evidence="5">
    <location>
        <position position="96"/>
    </location>
    <ligand>
        <name>substrate</name>
    </ligand>
</feature>
<feature type="binding site" evidence="5">
    <location>
        <position position="235"/>
    </location>
    <ligand>
        <name>NAD(+)</name>
        <dbReference type="ChEBI" id="CHEBI:57540"/>
    </ligand>
</feature>
<dbReference type="Gene3D" id="3.40.50.10860">
    <property type="entry name" value="Leucine Dehydrogenase, chain A, domain 1"/>
    <property type="match status" value="1"/>
</dbReference>
<dbReference type="Proteomes" id="UP001319104">
    <property type="component" value="Unassembled WGS sequence"/>
</dbReference>
<dbReference type="InterPro" id="IPR033922">
    <property type="entry name" value="NAD_bind_Glu_DH"/>
</dbReference>
<evidence type="ECO:0000256" key="3">
    <source>
        <dbReference type="PIRNR" id="PIRNR000185"/>
    </source>
</evidence>
<feature type="binding site" evidence="5">
    <location>
        <position position="364"/>
    </location>
    <ligand>
        <name>substrate</name>
    </ligand>
</feature>
<dbReference type="EMBL" id="JAHCMY010000005">
    <property type="protein sequence ID" value="MBS9524440.1"/>
    <property type="molecule type" value="Genomic_DNA"/>
</dbReference>
<dbReference type="PANTHER" id="PTHR11606:SF13">
    <property type="entry name" value="GLUTAMATE DEHYDROGENASE 1, MITOCHONDRIAL"/>
    <property type="match status" value="1"/>
</dbReference>
<dbReference type="InterPro" id="IPR006095">
    <property type="entry name" value="Glu/Leu/Phe/Val/Trp_DH"/>
</dbReference>
<name>A0AAP2CIG5_9BACT</name>
<evidence type="ECO:0000313" key="9">
    <source>
        <dbReference type="EMBL" id="MBS9524440.1"/>
    </source>
</evidence>
<dbReference type="GO" id="GO:0004352">
    <property type="term" value="F:glutamate dehydrogenase (NAD+) activity"/>
    <property type="evidence" value="ECO:0007669"/>
    <property type="project" value="TreeGrafter"/>
</dbReference>
<sequence>MSENNDYSLFDEVNHFVDKATKHLDLDKALVQQIKECNSIYEFNFPLRNDDGSKEVIKGFRVQHSHHKVPVKGGIRYSEEVNVEEIKGLAALMTYKCALVEIPYGGGKGGVKINPRNYTETQLEKITRRYTSELIKKNFIGPAIDVPAPDYGTGAREMGWITDTYMAFHPDSITAKGCVTGKPLSLHGIPGRTEATGRGVFFGLREAVSVEEDMKKLGLKTGLKDKKIIIQGMGNVGYHTAMYLEQAGAKIIGIAEYNGGLYDEDGIDVQEIHRYKIENDGFKGYKKGKFIEESTDLLTYECDILVPAALENQITSDNAKDVKAKIIAEAANGPVSWEAEEILTENNVMVIPDLYLNAGGVTVSYFEWLKNLSRVSFGKLQKRYEKQKFSDLVDIMEESSGYKFSEKQRETIIKGASERDLVDSGLEETMVNAYHNMNELRKKKNIKNLRIAGFVLALERISISYMDLGIFP</sequence>
<dbReference type="SMART" id="SM00839">
    <property type="entry name" value="ELFV_dehydrog"/>
    <property type="match status" value="1"/>
</dbReference>
<feature type="binding site" evidence="5">
    <location>
        <position position="72"/>
    </location>
    <ligand>
        <name>substrate</name>
    </ligand>
</feature>
<dbReference type="PRINTS" id="PR00082">
    <property type="entry name" value="GLFDHDRGNASE"/>
</dbReference>
<dbReference type="InterPro" id="IPR033524">
    <property type="entry name" value="Glu/Leu/Phe/Val_DH_AS"/>
</dbReference>
<dbReference type="PANTHER" id="PTHR11606">
    <property type="entry name" value="GLUTAMATE DEHYDROGENASE"/>
    <property type="match status" value="1"/>
</dbReference>
<feature type="binding site" evidence="5">
    <location>
        <position position="196"/>
    </location>
    <ligand>
        <name>NAD(+)</name>
        <dbReference type="ChEBI" id="CHEBI:57540"/>
    </ligand>
</feature>
<dbReference type="InterPro" id="IPR046346">
    <property type="entry name" value="Aminoacid_DH-like_N_sf"/>
</dbReference>
<reference evidence="9 10" key="1">
    <citation type="submission" date="2021-05" db="EMBL/GenBank/DDBJ databases">
        <authorList>
            <person name="Zhang Z.D."/>
            <person name="Osman G."/>
        </authorList>
    </citation>
    <scope>NUCLEOTIDE SEQUENCE [LARGE SCALE GENOMIC DNA]</scope>
    <source>
        <strain evidence="9 10">KCTC 32217</strain>
    </source>
</reference>
<evidence type="ECO:0000259" key="8">
    <source>
        <dbReference type="SMART" id="SM00839"/>
    </source>
</evidence>
<dbReference type="InterPro" id="IPR036291">
    <property type="entry name" value="NAD(P)-bd_dom_sf"/>
</dbReference>
<dbReference type="GO" id="GO:0006538">
    <property type="term" value="P:L-glutamate catabolic process"/>
    <property type="evidence" value="ECO:0007669"/>
    <property type="project" value="TreeGrafter"/>
</dbReference>
<dbReference type="InterPro" id="IPR006096">
    <property type="entry name" value="Glu/Leu/Phe/Val/Trp_DH_C"/>
</dbReference>
<feature type="active site" description="Proton donor" evidence="4">
    <location>
        <position position="108"/>
    </location>
</feature>
<gene>
    <name evidence="9" type="ORF">KI659_10475</name>
</gene>
<evidence type="ECO:0000256" key="7">
    <source>
        <dbReference type="RuleBase" id="RU004417"/>
    </source>
</evidence>
<dbReference type="PIRSF" id="PIRSF000185">
    <property type="entry name" value="Glu_DH"/>
    <property type="match status" value="1"/>
</dbReference>